<reference evidence="1" key="1">
    <citation type="submission" date="2021-02" db="EMBL/GenBank/DDBJ databases">
        <authorList>
            <person name="Nowell W R."/>
        </authorList>
    </citation>
    <scope>NUCLEOTIDE SEQUENCE</scope>
</reference>
<evidence type="ECO:0000313" key="6">
    <source>
        <dbReference type="EMBL" id="CAF4722817.1"/>
    </source>
</evidence>
<evidence type="ECO:0000313" key="7">
    <source>
        <dbReference type="Proteomes" id="UP000663825"/>
    </source>
</evidence>
<dbReference type="Proteomes" id="UP000663851">
    <property type="component" value="Unassembled WGS sequence"/>
</dbReference>
<evidence type="ECO:0000313" key="1">
    <source>
        <dbReference type="EMBL" id="CAF2987631.1"/>
    </source>
</evidence>
<comment type="caution">
    <text evidence="1">The sequence shown here is derived from an EMBL/GenBank/DDBJ whole genome shotgun (WGS) entry which is preliminary data.</text>
</comment>
<dbReference type="Proteomes" id="UP000663848">
    <property type="component" value="Unassembled WGS sequence"/>
</dbReference>
<keyword evidence="8" id="KW-1185">Reference proteome</keyword>
<dbReference type="Proteomes" id="UP000663825">
    <property type="component" value="Unassembled WGS sequence"/>
</dbReference>
<dbReference type="EMBL" id="CAJOBP010001102">
    <property type="protein sequence ID" value="CAF4253673.1"/>
    <property type="molecule type" value="Genomic_DNA"/>
</dbReference>
<dbReference type="OrthoDB" id="10036244at2759"/>
<organism evidence="1 7">
    <name type="scientific">Rotaria socialis</name>
    <dbReference type="NCBI Taxonomy" id="392032"/>
    <lineage>
        <taxon>Eukaryota</taxon>
        <taxon>Metazoa</taxon>
        <taxon>Spiralia</taxon>
        <taxon>Gnathifera</taxon>
        <taxon>Rotifera</taxon>
        <taxon>Eurotatoria</taxon>
        <taxon>Bdelloidea</taxon>
        <taxon>Philodinida</taxon>
        <taxon>Philodinidae</taxon>
        <taxon>Rotaria</taxon>
    </lineage>
</organism>
<dbReference type="EMBL" id="CAJNYD010000919">
    <property type="protein sequence ID" value="CAF3306863.1"/>
    <property type="molecule type" value="Genomic_DNA"/>
</dbReference>
<gene>
    <name evidence="3" type="ORF">GRG538_LOCUS23880</name>
    <name evidence="4" type="ORF">HFQ381_LOCUS7353</name>
    <name evidence="2" type="ORF">LUA448_LOCUS8613</name>
    <name evidence="6" type="ORF">QYT958_LOCUS19076</name>
    <name evidence="1" type="ORF">TIS948_LOCUS794</name>
    <name evidence="5" type="ORF">UJA718_LOCUS9708</name>
</gene>
<name>A0A817KAA2_9BILA</name>
<accession>A0A817KAA2</accession>
<evidence type="ECO:0000313" key="8">
    <source>
        <dbReference type="Proteomes" id="UP000663873"/>
    </source>
</evidence>
<protein>
    <submittedName>
        <fullName evidence="1">Uncharacterized protein</fullName>
    </submittedName>
</protein>
<dbReference type="Proteomes" id="UP000663833">
    <property type="component" value="Unassembled WGS sequence"/>
</dbReference>
<dbReference type="EMBL" id="CAJNYT010003997">
    <property type="protein sequence ID" value="CAF3625209.1"/>
    <property type="molecule type" value="Genomic_DNA"/>
</dbReference>
<dbReference type="Proteomes" id="UP000663873">
    <property type="component" value="Unassembled WGS sequence"/>
</dbReference>
<proteinExistence type="predicted"/>
<evidence type="ECO:0000313" key="5">
    <source>
        <dbReference type="EMBL" id="CAF4253673.1"/>
    </source>
</evidence>
<evidence type="ECO:0000313" key="2">
    <source>
        <dbReference type="EMBL" id="CAF3306863.1"/>
    </source>
</evidence>
<dbReference type="EMBL" id="CAJOBO010000350">
    <property type="protein sequence ID" value="CAF4199052.1"/>
    <property type="molecule type" value="Genomic_DNA"/>
</dbReference>
<dbReference type="EMBL" id="CAJNXB010000021">
    <property type="protein sequence ID" value="CAF2987631.1"/>
    <property type="molecule type" value="Genomic_DNA"/>
</dbReference>
<sequence length="192" mass="22497">MYGLSILVLLPVIAQQRRRRRRRKRAVLVQRQKVLKHYSLSITANNSNILSQMTETGSMNFKNIPTEVEFFSLQSIKKITKDIDENDRFTFSVPKWDTLTSRPVEDDDEFEVTADDCIVYLLNNTPWNTSLSKKAFKINFRRTNSSNLLEEQHIPMIKTSYDQETHRSISNSNVLCEQSWFNTNPTFIESRV</sequence>
<evidence type="ECO:0000313" key="3">
    <source>
        <dbReference type="EMBL" id="CAF3625209.1"/>
    </source>
</evidence>
<dbReference type="Proteomes" id="UP000663872">
    <property type="component" value="Unassembled WGS sequence"/>
</dbReference>
<dbReference type="AlphaFoldDB" id="A0A817KAA2"/>
<dbReference type="EMBL" id="CAJOBR010003092">
    <property type="protein sequence ID" value="CAF4722817.1"/>
    <property type="molecule type" value="Genomic_DNA"/>
</dbReference>
<evidence type="ECO:0000313" key="4">
    <source>
        <dbReference type="EMBL" id="CAF4199052.1"/>
    </source>
</evidence>